<accession>A0ABD2I069</accession>
<feature type="chain" id="PRO_5044786916" evidence="1">
    <location>
        <begin position="23"/>
        <end position="93"/>
    </location>
</feature>
<keyword evidence="3" id="KW-1185">Reference proteome</keyword>
<feature type="signal peptide" evidence="1">
    <location>
        <begin position="1"/>
        <end position="22"/>
    </location>
</feature>
<dbReference type="AlphaFoldDB" id="A0ABD2I069"/>
<gene>
    <name evidence="2" type="ORF">niasHS_017134</name>
</gene>
<dbReference type="EMBL" id="JBICCN010000366">
    <property type="protein sequence ID" value="KAL3073567.1"/>
    <property type="molecule type" value="Genomic_DNA"/>
</dbReference>
<keyword evidence="1" id="KW-0732">Signal</keyword>
<comment type="caution">
    <text evidence="2">The sequence shown here is derived from an EMBL/GenBank/DDBJ whole genome shotgun (WGS) entry which is preliminary data.</text>
</comment>
<evidence type="ECO:0000313" key="2">
    <source>
        <dbReference type="EMBL" id="KAL3073567.1"/>
    </source>
</evidence>
<reference evidence="2 3" key="1">
    <citation type="submission" date="2024-10" db="EMBL/GenBank/DDBJ databases">
        <authorList>
            <person name="Kim D."/>
        </authorList>
    </citation>
    <scope>NUCLEOTIDE SEQUENCE [LARGE SCALE GENOMIC DNA]</scope>
    <source>
        <strain evidence="2">Taebaek</strain>
    </source>
</reference>
<protein>
    <submittedName>
        <fullName evidence="2">Uncharacterized protein</fullName>
    </submittedName>
</protein>
<evidence type="ECO:0000256" key="1">
    <source>
        <dbReference type="SAM" id="SignalP"/>
    </source>
</evidence>
<name>A0ABD2I069_HETSC</name>
<evidence type="ECO:0000313" key="3">
    <source>
        <dbReference type="Proteomes" id="UP001620645"/>
    </source>
</evidence>
<dbReference type="Proteomes" id="UP001620645">
    <property type="component" value="Unassembled WGS sequence"/>
</dbReference>
<organism evidence="2 3">
    <name type="scientific">Heterodera schachtii</name>
    <name type="common">Sugarbeet cyst nematode worm</name>
    <name type="synonym">Tylenchus schachtii</name>
    <dbReference type="NCBI Taxonomy" id="97005"/>
    <lineage>
        <taxon>Eukaryota</taxon>
        <taxon>Metazoa</taxon>
        <taxon>Ecdysozoa</taxon>
        <taxon>Nematoda</taxon>
        <taxon>Chromadorea</taxon>
        <taxon>Rhabditida</taxon>
        <taxon>Tylenchina</taxon>
        <taxon>Tylenchomorpha</taxon>
        <taxon>Tylenchoidea</taxon>
        <taxon>Heteroderidae</taxon>
        <taxon>Heteroderinae</taxon>
        <taxon>Heterodera</taxon>
    </lineage>
</organism>
<proteinExistence type="predicted"/>
<sequence length="93" mass="10054">MRSFFFVSLALVLIICASTTVSKPHPKPAPTVESNGNGCYKVCILFVCIEICHPKAMNDGNGAALKWRLNISVPISDSISQPSFNLTNIAKSE</sequence>